<comment type="caution">
    <text evidence="2">The sequence shown here is derived from an EMBL/GenBank/DDBJ whole genome shotgun (WGS) entry which is preliminary data.</text>
</comment>
<gene>
    <name evidence="2" type="ORF">GALL_144290</name>
</gene>
<evidence type="ECO:0000259" key="1">
    <source>
        <dbReference type="Pfam" id="PF13304"/>
    </source>
</evidence>
<dbReference type="Pfam" id="PF13304">
    <property type="entry name" value="AAA_21"/>
    <property type="match status" value="1"/>
</dbReference>
<evidence type="ECO:0000313" key="2">
    <source>
        <dbReference type="EMBL" id="OIR03570.1"/>
    </source>
</evidence>
<proteinExistence type="predicted"/>
<dbReference type="InterPro" id="IPR051396">
    <property type="entry name" value="Bact_Antivir_Def_Nuclease"/>
</dbReference>
<dbReference type="GO" id="GO:0016887">
    <property type="term" value="F:ATP hydrolysis activity"/>
    <property type="evidence" value="ECO:0007669"/>
    <property type="project" value="InterPro"/>
</dbReference>
<sequence length="526" mass="58361">MHIKSFALRSLRKLNLNHDLARSDFKILDIDGLQAATVNIVVGPNGGGKSTVVDLVRAMGNANLLPTLARENINAGTSCGFLVRFDNSAYVVAQFGAASINEFGLAIAAVPAATPRGFEGKIKKHSNVPVPKDLSDVIDCLSAKVEYRERHDEGDVPVQAFIDALNADGKHLSGLAPFPLAPDQNAYENPSESAAYPYNSKSPVRPLEDGIVSVSFNDDQLQHNHVPIAMFPSGWKAFGGLVAWLATRDEGAICVIEEPETHIHPKLLRILMRRISELASARNLQVFMTTHSSTLIDIHTWPIENVKLFEANGYQIRELTSPTLALANLGVRPSDVCQANGVIWVEGSSDRLYLLHWLKLWCAQNGKEMPVENIHFSFALYGGAMLNQFVAKPSGDLIEIFKINQNSLVVMDRDLDFITDADGNEIPKNPAGAKATIYKDIDSAGVGRYCWITQRYTMESYLPSEFRNEYYELKDDRLRPTSSVSKVAVAERFRSEFNSFATSYEHGSDLPVWIERICHSIDWWNV</sequence>
<dbReference type="InterPro" id="IPR003959">
    <property type="entry name" value="ATPase_AAA_core"/>
</dbReference>
<dbReference type="Gene3D" id="3.40.50.300">
    <property type="entry name" value="P-loop containing nucleotide triphosphate hydrolases"/>
    <property type="match status" value="1"/>
</dbReference>
<dbReference type="PANTHER" id="PTHR43581:SF4">
    <property type="entry name" value="ATP_GTP PHOSPHATASE"/>
    <property type="match status" value="1"/>
</dbReference>
<dbReference type="EMBL" id="MLJW01000065">
    <property type="protein sequence ID" value="OIR03570.1"/>
    <property type="molecule type" value="Genomic_DNA"/>
</dbReference>
<name>A0A1J5S621_9ZZZZ</name>
<dbReference type="InterPro" id="IPR027417">
    <property type="entry name" value="P-loop_NTPase"/>
</dbReference>
<protein>
    <recommendedName>
        <fullName evidence="1">ATPase AAA-type core domain-containing protein</fullName>
    </recommendedName>
</protein>
<dbReference type="PANTHER" id="PTHR43581">
    <property type="entry name" value="ATP/GTP PHOSPHATASE"/>
    <property type="match status" value="1"/>
</dbReference>
<organism evidence="2">
    <name type="scientific">mine drainage metagenome</name>
    <dbReference type="NCBI Taxonomy" id="410659"/>
    <lineage>
        <taxon>unclassified sequences</taxon>
        <taxon>metagenomes</taxon>
        <taxon>ecological metagenomes</taxon>
    </lineage>
</organism>
<dbReference type="AlphaFoldDB" id="A0A1J5S621"/>
<reference evidence="2" key="1">
    <citation type="submission" date="2016-10" db="EMBL/GenBank/DDBJ databases">
        <title>Sequence of Gallionella enrichment culture.</title>
        <authorList>
            <person name="Poehlein A."/>
            <person name="Muehling M."/>
            <person name="Daniel R."/>
        </authorList>
    </citation>
    <scope>NUCLEOTIDE SEQUENCE</scope>
</reference>
<dbReference type="GO" id="GO:0005524">
    <property type="term" value="F:ATP binding"/>
    <property type="evidence" value="ECO:0007669"/>
    <property type="project" value="InterPro"/>
</dbReference>
<accession>A0A1J5S621</accession>
<feature type="domain" description="ATPase AAA-type core" evidence="1">
    <location>
        <begin position="222"/>
        <end position="297"/>
    </location>
</feature>
<dbReference type="SUPFAM" id="SSF52540">
    <property type="entry name" value="P-loop containing nucleoside triphosphate hydrolases"/>
    <property type="match status" value="1"/>
</dbReference>